<protein>
    <recommendedName>
        <fullName evidence="2">Protein kinase domain-containing protein</fullName>
    </recommendedName>
</protein>
<accession>A0A139HN15</accession>
<dbReference type="PANTHER" id="PTHR24361">
    <property type="entry name" value="MITOGEN-ACTIVATED KINASE KINASE KINASE"/>
    <property type="match status" value="1"/>
</dbReference>
<dbReference type="PANTHER" id="PTHR24361:SF613">
    <property type="entry name" value="NUCLEAR RECEPTOR-BINDING PROTEIN-RELATED"/>
    <property type="match status" value="1"/>
</dbReference>
<reference evidence="3 4" key="1">
    <citation type="submission" date="2015-07" db="EMBL/GenBank/DDBJ databases">
        <title>Comparative genomics of the Sigatoka disease complex on banana suggests a link between parallel evolutionary changes in Pseudocercospora fijiensis and Pseudocercospora eumusae and increased virulence on the banana host.</title>
        <authorList>
            <person name="Chang T.-C."/>
            <person name="Salvucci A."/>
            <person name="Crous P.W."/>
            <person name="Stergiopoulos I."/>
        </authorList>
    </citation>
    <scope>NUCLEOTIDE SEQUENCE [LARGE SCALE GENOMIC DNA]</scope>
    <source>
        <strain evidence="3 4">CBS 116634</strain>
    </source>
</reference>
<evidence type="ECO:0000313" key="3">
    <source>
        <dbReference type="EMBL" id="KXT03891.1"/>
    </source>
</evidence>
<keyword evidence="4" id="KW-1185">Reference proteome</keyword>
<dbReference type="InterPro" id="IPR000719">
    <property type="entry name" value="Prot_kinase_dom"/>
</dbReference>
<dbReference type="GO" id="GO:0006974">
    <property type="term" value="P:DNA damage response"/>
    <property type="evidence" value="ECO:0007669"/>
    <property type="project" value="TreeGrafter"/>
</dbReference>
<feature type="compositionally biased region" description="Polar residues" evidence="1">
    <location>
        <begin position="370"/>
        <end position="380"/>
    </location>
</feature>
<dbReference type="GO" id="GO:0004674">
    <property type="term" value="F:protein serine/threonine kinase activity"/>
    <property type="evidence" value="ECO:0007669"/>
    <property type="project" value="TreeGrafter"/>
</dbReference>
<sequence>MANAVHQADSGYEHSHTFTGTITHAKYPIAAGHLISQWDTRPTEGSHVHNVQGLPDQWIEDWQPDEVQQCLAASPTNFVGLMTDGRSVLKYPHHKCQITMDALHEEAERYQRLGCHENLVTFVSSHRDGLVLEYCERGQLREVIEDLSDHQKRTIAVQVVRCLVYLHGQHYIHGDLNVSNVFVTSGMIAKVGDLQGQLYRPDGSIELPAISQESAKSRHPYAGEDEFSERTDIFALGTLLYHLRYGHAPFPDLSEHTREELDEIQARYRVGQYPIDIAEAIGMDKIICHCWHSVYQSATEVLESIMALGNGDHNFGMTDTDDSATGANGTNNTESQLHARTHDLSLAGFARSPLPLSSCVLELDQIVSPSDISTSPGASQRDQEEAEEEEEVDKGERPQLRSTADVKMFEAFHFETGAFIRCFYTYFDDEHRAWIGQNTKLRKYDLLLGDIVLSLRKIPDEMAFPEAPEQITMVPLFDPAKHFVKRPQVHCLSDEFESTLIPQMHIEEARILEYLKQHPHPNIVPYHGCVIKHGRIVGIVLKRLHKTLEQRLRDSDASNLNVEILEKQLRSAIAHIHALGLAHNDLNPSNLALDESDQLAIIDWGSCKELGKELISAGTPGWIDKEYDISKQEHDLTAIDKVISWVRKNNRACRKKDIRTA</sequence>
<organism evidence="3 4">
    <name type="scientific">Pseudocercospora musae</name>
    <dbReference type="NCBI Taxonomy" id="113226"/>
    <lineage>
        <taxon>Eukaryota</taxon>
        <taxon>Fungi</taxon>
        <taxon>Dikarya</taxon>
        <taxon>Ascomycota</taxon>
        <taxon>Pezizomycotina</taxon>
        <taxon>Dothideomycetes</taxon>
        <taxon>Dothideomycetidae</taxon>
        <taxon>Mycosphaerellales</taxon>
        <taxon>Mycosphaerellaceae</taxon>
        <taxon>Pseudocercospora</taxon>
    </lineage>
</organism>
<evidence type="ECO:0000256" key="1">
    <source>
        <dbReference type="SAM" id="MobiDB-lite"/>
    </source>
</evidence>
<feature type="domain" description="Protein kinase" evidence="2">
    <location>
        <begin position="424"/>
        <end position="661"/>
    </location>
</feature>
<dbReference type="OrthoDB" id="1668230at2759"/>
<comment type="caution">
    <text evidence="3">The sequence shown here is derived from an EMBL/GenBank/DDBJ whole genome shotgun (WGS) entry which is preliminary data.</text>
</comment>
<dbReference type="InterPro" id="IPR053235">
    <property type="entry name" value="Ser_Thr_kinase"/>
</dbReference>
<dbReference type="STRING" id="113226.A0A139HN15"/>
<evidence type="ECO:0000259" key="2">
    <source>
        <dbReference type="PROSITE" id="PS50011"/>
    </source>
</evidence>
<feature type="region of interest" description="Disordered" evidence="1">
    <location>
        <begin position="370"/>
        <end position="399"/>
    </location>
</feature>
<dbReference type="Proteomes" id="UP000073492">
    <property type="component" value="Unassembled WGS sequence"/>
</dbReference>
<dbReference type="InterPro" id="IPR001245">
    <property type="entry name" value="Ser-Thr/Tyr_kinase_cat_dom"/>
</dbReference>
<dbReference type="InterPro" id="IPR011009">
    <property type="entry name" value="Kinase-like_dom_sf"/>
</dbReference>
<dbReference type="Pfam" id="PF00069">
    <property type="entry name" value="Pkinase"/>
    <property type="match status" value="1"/>
</dbReference>
<dbReference type="GO" id="GO:0005737">
    <property type="term" value="C:cytoplasm"/>
    <property type="evidence" value="ECO:0007669"/>
    <property type="project" value="TreeGrafter"/>
</dbReference>
<dbReference type="Pfam" id="PF07714">
    <property type="entry name" value="PK_Tyr_Ser-Thr"/>
    <property type="match status" value="1"/>
</dbReference>
<dbReference type="GO" id="GO:0005524">
    <property type="term" value="F:ATP binding"/>
    <property type="evidence" value="ECO:0007669"/>
    <property type="project" value="InterPro"/>
</dbReference>
<dbReference type="Gene3D" id="1.10.510.10">
    <property type="entry name" value="Transferase(Phosphotransferase) domain 1"/>
    <property type="match status" value="2"/>
</dbReference>
<feature type="domain" description="Protein kinase" evidence="2">
    <location>
        <begin position="65"/>
        <end position="409"/>
    </location>
</feature>
<dbReference type="SUPFAM" id="SSF56112">
    <property type="entry name" value="Protein kinase-like (PK-like)"/>
    <property type="match status" value="2"/>
</dbReference>
<dbReference type="CDD" id="cd00180">
    <property type="entry name" value="PKc"/>
    <property type="match status" value="1"/>
</dbReference>
<dbReference type="EMBL" id="LFZO01000596">
    <property type="protein sequence ID" value="KXT03891.1"/>
    <property type="molecule type" value="Genomic_DNA"/>
</dbReference>
<dbReference type="AlphaFoldDB" id="A0A139HN15"/>
<gene>
    <name evidence="3" type="ORF">AC579_6237</name>
</gene>
<proteinExistence type="predicted"/>
<name>A0A139HN15_9PEZI</name>
<evidence type="ECO:0000313" key="4">
    <source>
        <dbReference type="Proteomes" id="UP000073492"/>
    </source>
</evidence>
<feature type="compositionally biased region" description="Acidic residues" evidence="1">
    <location>
        <begin position="384"/>
        <end position="393"/>
    </location>
</feature>
<dbReference type="PROSITE" id="PS50011">
    <property type="entry name" value="PROTEIN_KINASE_DOM"/>
    <property type="match status" value="2"/>
</dbReference>